<dbReference type="EMBL" id="CAUYUE010000018">
    <property type="protein sequence ID" value="CAK0787731.1"/>
    <property type="molecule type" value="Genomic_DNA"/>
</dbReference>
<proteinExistence type="predicted"/>
<evidence type="ECO:0000313" key="3">
    <source>
        <dbReference type="Proteomes" id="UP001314263"/>
    </source>
</evidence>
<sequence>MAQQRKQGALVKELLLGFEPVQRYIQCLQGRFGAVATICADLQGGALIGIKWRSAVQQAHVLDQSTAHVVAPAAEPLLAQPVNRMKHKAKKQAAHKASAGARLVALDSAACLAEMLVMGSGLAEESLVKQLL</sequence>
<dbReference type="Proteomes" id="UP001314263">
    <property type="component" value="Unassembled WGS sequence"/>
</dbReference>
<evidence type="ECO:0000313" key="2">
    <source>
        <dbReference type="EMBL" id="CAK0787731.1"/>
    </source>
</evidence>
<keyword evidence="3" id="KW-1185">Reference proteome</keyword>
<dbReference type="Pfam" id="PF17407">
    <property type="entry name" value="Nrap_D6"/>
    <property type="match status" value="1"/>
</dbReference>
<evidence type="ECO:0000259" key="1">
    <source>
        <dbReference type="Pfam" id="PF17407"/>
    </source>
</evidence>
<feature type="domain" description="Nrap protein" evidence="1">
    <location>
        <begin position="7"/>
        <end position="124"/>
    </location>
</feature>
<gene>
    <name evidence="2" type="ORF">CVIRNUC_010953</name>
</gene>
<reference evidence="2 3" key="1">
    <citation type="submission" date="2023-10" db="EMBL/GenBank/DDBJ databases">
        <authorList>
            <person name="Maclean D."/>
            <person name="Macfadyen A."/>
        </authorList>
    </citation>
    <scope>NUCLEOTIDE SEQUENCE [LARGE SCALE GENOMIC DNA]</scope>
</reference>
<name>A0AAV1IM79_9CHLO</name>
<accession>A0AAV1IM79</accession>
<dbReference type="InterPro" id="IPR035371">
    <property type="entry name" value="Nrap_D6"/>
</dbReference>
<organism evidence="2 3">
    <name type="scientific">Coccomyxa viridis</name>
    <dbReference type="NCBI Taxonomy" id="1274662"/>
    <lineage>
        <taxon>Eukaryota</taxon>
        <taxon>Viridiplantae</taxon>
        <taxon>Chlorophyta</taxon>
        <taxon>core chlorophytes</taxon>
        <taxon>Trebouxiophyceae</taxon>
        <taxon>Trebouxiophyceae incertae sedis</taxon>
        <taxon>Coccomyxaceae</taxon>
        <taxon>Coccomyxa</taxon>
    </lineage>
</organism>
<dbReference type="AlphaFoldDB" id="A0AAV1IM79"/>
<protein>
    <recommendedName>
        <fullName evidence="1">Nrap protein domain-containing protein</fullName>
    </recommendedName>
</protein>
<comment type="caution">
    <text evidence="2">The sequence shown here is derived from an EMBL/GenBank/DDBJ whole genome shotgun (WGS) entry which is preliminary data.</text>
</comment>